<dbReference type="PRINTS" id="PR00970">
    <property type="entry name" value="RIBTRNSFRASE"/>
</dbReference>
<evidence type="ECO:0000256" key="1">
    <source>
        <dbReference type="ARBA" id="ARBA00009558"/>
    </source>
</evidence>
<comment type="catalytic activity">
    <reaction evidence="6 7">
        <text>L-arginyl-[protein] + NAD(+) = N(omega)-(ADP-D-ribosyl)-L-arginyl-[protein] + nicotinamide + H(+)</text>
        <dbReference type="Rhea" id="RHEA:19149"/>
        <dbReference type="Rhea" id="RHEA-COMP:10532"/>
        <dbReference type="Rhea" id="RHEA-COMP:15087"/>
        <dbReference type="ChEBI" id="CHEBI:15378"/>
        <dbReference type="ChEBI" id="CHEBI:17154"/>
        <dbReference type="ChEBI" id="CHEBI:29965"/>
        <dbReference type="ChEBI" id="CHEBI:57540"/>
        <dbReference type="ChEBI" id="CHEBI:142554"/>
        <dbReference type="EC" id="2.4.2.31"/>
    </reaction>
</comment>
<dbReference type="PANTHER" id="PTHR10339">
    <property type="entry name" value="ADP-RIBOSYLTRANSFERASE"/>
    <property type="match status" value="1"/>
</dbReference>
<evidence type="ECO:0000313" key="8">
    <source>
        <dbReference type="Ensembl" id="ENSPNAP00000023731.2"/>
    </source>
</evidence>
<dbReference type="InterPro" id="IPR050999">
    <property type="entry name" value="ADP-ribosyltransferase_ARG"/>
</dbReference>
<dbReference type="Proteomes" id="UP001501920">
    <property type="component" value="Chromosome 22"/>
</dbReference>
<dbReference type="OMA" id="VFTVEQM"/>
<keyword evidence="4" id="KW-0548">Nucleotidyltransferase</keyword>
<organism evidence="8 9">
    <name type="scientific">Pygocentrus nattereri</name>
    <name type="common">Red-bellied piranha</name>
    <dbReference type="NCBI Taxonomy" id="42514"/>
    <lineage>
        <taxon>Eukaryota</taxon>
        <taxon>Metazoa</taxon>
        <taxon>Chordata</taxon>
        <taxon>Craniata</taxon>
        <taxon>Vertebrata</taxon>
        <taxon>Euteleostomi</taxon>
        <taxon>Actinopterygii</taxon>
        <taxon>Neopterygii</taxon>
        <taxon>Teleostei</taxon>
        <taxon>Ostariophysi</taxon>
        <taxon>Characiformes</taxon>
        <taxon>Characoidei</taxon>
        <taxon>Pygocentrus</taxon>
    </lineage>
</organism>
<evidence type="ECO:0000256" key="7">
    <source>
        <dbReference type="RuleBase" id="RU361228"/>
    </source>
</evidence>
<evidence type="ECO:0000256" key="3">
    <source>
        <dbReference type="ARBA" id="ARBA00022679"/>
    </source>
</evidence>
<dbReference type="GO" id="GO:0106274">
    <property type="term" value="F:NAD+-protein-arginine ADP-ribosyltransferase activity"/>
    <property type="evidence" value="ECO:0007669"/>
    <property type="project" value="UniProtKB-EC"/>
</dbReference>
<dbReference type="EC" id="2.4.2.31" evidence="7"/>
<dbReference type="PROSITE" id="PS51996">
    <property type="entry name" value="TR_MART"/>
    <property type="match status" value="1"/>
</dbReference>
<evidence type="ECO:0000256" key="6">
    <source>
        <dbReference type="ARBA" id="ARBA00047597"/>
    </source>
</evidence>
<accession>A0A3B4DKT3</accession>
<keyword evidence="2 7" id="KW-0328">Glycosyltransferase</keyword>
<reference evidence="8 9" key="1">
    <citation type="submission" date="2020-10" db="EMBL/GenBank/DDBJ databases">
        <title>Pygocentrus nattereri (red-bellied piranha) genome, fPygNat1, primary haplotype.</title>
        <authorList>
            <person name="Myers G."/>
            <person name="Meyer A."/>
            <person name="Karagic N."/>
            <person name="Pippel M."/>
            <person name="Winkler S."/>
            <person name="Tracey A."/>
            <person name="Wood J."/>
            <person name="Formenti G."/>
            <person name="Howe K."/>
            <person name="Fedrigo O."/>
            <person name="Jarvis E.D."/>
        </authorList>
    </citation>
    <scope>NUCLEOTIDE SEQUENCE [LARGE SCALE GENOMIC DNA]</scope>
</reference>
<reference evidence="8" key="3">
    <citation type="submission" date="2025-09" db="UniProtKB">
        <authorList>
            <consortium name="Ensembl"/>
        </authorList>
    </citation>
    <scope>IDENTIFICATION</scope>
</reference>
<keyword evidence="5 7" id="KW-0521">NADP</keyword>
<protein>
    <recommendedName>
        <fullName evidence="7">NAD(P)(+)--arginine ADP-ribosyltransferase</fullName>
        <ecNumber evidence="7">2.4.2.31</ecNumber>
    </recommendedName>
    <alternativeName>
        <fullName evidence="7">Mono(ADP-ribosyl)transferase</fullName>
    </alternativeName>
</protein>
<evidence type="ECO:0000256" key="2">
    <source>
        <dbReference type="ARBA" id="ARBA00022676"/>
    </source>
</evidence>
<dbReference type="GO" id="GO:0003950">
    <property type="term" value="F:NAD+ poly-ADP-ribosyltransferase activity"/>
    <property type="evidence" value="ECO:0007669"/>
    <property type="project" value="TreeGrafter"/>
</dbReference>
<sequence>MFGTYPILDMAPNAVDDTFSECRDKMIQTITAPGGLLQKELKARKDFADMWRSHGGTCEKQIYGATPHHLAALQAYGNSGVQFRKTFNNMVQTKGSNATTYNDEFPFKSLHFLLTDALRLLNPGKACYTVYFGTSNLYTAETGKEVRFGRFLHPRLQQSLEIEAAESEGKGTLFNISSCSVVNVENYTCTSEEIEQLISPTEVFKVKSINHVSTDEADYKIITLTHSGFLSNHDCYYSTSAMKKP</sequence>
<dbReference type="Gene3D" id="3.90.176.10">
    <property type="entry name" value="Toxin ADP-ribosyltransferase, Chain A, domain 1"/>
    <property type="match status" value="1"/>
</dbReference>
<keyword evidence="7" id="KW-0520">NAD</keyword>
<dbReference type="OrthoDB" id="423533at2759"/>
<dbReference type="SUPFAM" id="SSF56399">
    <property type="entry name" value="ADP-ribosylation"/>
    <property type="match status" value="1"/>
</dbReference>
<dbReference type="Ensembl" id="ENSPNAT00000011891.2">
    <property type="protein sequence ID" value="ENSPNAP00000023731.2"/>
    <property type="gene ID" value="ENSPNAG00000000826.2"/>
</dbReference>
<dbReference type="GO" id="GO:0016779">
    <property type="term" value="F:nucleotidyltransferase activity"/>
    <property type="evidence" value="ECO:0007669"/>
    <property type="project" value="UniProtKB-KW"/>
</dbReference>
<evidence type="ECO:0000256" key="4">
    <source>
        <dbReference type="ARBA" id="ARBA00022695"/>
    </source>
</evidence>
<dbReference type="GeneTree" id="ENSGT01030000234601"/>
<proteinExistence type="inferred from homology"/>
<dbReference type="InterPro" id="IPR000768">
    <property type="entry name" value="ART"/>
</dbReference>
<comment type="similarity">
    <text evidence="1 7">Belongs to the Arg-specific ADP-ribosyltransferase family.</text>
</comment>
<name>A0A3B4DKT3_PYGNA</name>
<dbReference type="AlphaFoldDB" id="A0A3B4DKT3"/>
<keyword evidence="9" id="KW-1185">Reference proteome</keyword>
<keyword evidence="3 7" id="KW-0808">Transferase</keyword>
<dbReference type="PANTHER" id="PTHR10339:SF27">
    <property type="entry name" value="NAD(P)(+)--ARGININE ADP-RIBOSYLTRANSFERASE"/>
    <property type="match status" value="1"/>
</dbReference>
<evidence type="ECO:0000313" key="9">
    <source>
        <dbReference type="Proteomes" id="UP001501920"/>
    </source>
</evidence>
<reference evidence="8" key="2">
    <citation type="submission" date="2025-08" db="UniProtKB">
        <authorList>
            <consortium name="Ensembl"/>
        </authorList>
    </citation>
    <scope>IDENTIFICATION</scope>
</reference>
<evidence type="ECO:0000256" key="5">
    <source>
        <dbReference type="ARBA" id="ARBA00022857"/>
    </source>
</evidence>
<dbReference type="Pfam" id="PF01129">
    <property type="entry name" value="ART"/>
    <property type="match status" value="1"/>
</dbReference>
<dbReference type="PROSITE" id="PS01291">
    <property type="entry name" value="ART"/>
    <property type="match status" value="1"/>
</dbReference>